<name>A0ABY8QK95_9RHOB</name>
<evidence type="ECO:0000256" key="1">
    <source>
        <dbReference type="SAM" id="SignalP"/>
    </source>
</evidence>
<keyword evidence="3" id="KW-1185">Reference proteome</keyword>
<sequence length="87" mass="9271">MRLFLAFVSLLILTPGLAFAACDGNYDWACVLVASDVDCAGGSGNGPAYVQGPVKVVGRDVYKLDRDKNGYGCEPKGWTPRDGRPMS</sequence>
<dbReference type="PROSITE" id="PS51257">
    <property type="entry name" value="PROKAR_LIPOPROTEIN"/>
    <property type="match status" value="1"/>
</dbReference>
<gene>
    <name evidence="2" type="ORF">QF118_05755</name>
</gene>
<evidence type="ECO:0000313" key="2">
    <source>
        <dbReference type="EMBL" id="WGW05054.1"/>
    </source>
</evidence>
<feature type="chain" id="PRO_5045190517" description="Excalibur calcium-binding domain-containing protein" evidence="1">
    <location>
        <begin position="21"/>
        <end position="87"/>
    </location>
</feature>
<evidence type="ECO:0000313" key="3">
    <source>
        <dbReference type="Proteomes" id="UP001241605"/>
    </source>
</evidence>
<keyword evidence="1" id="KW-0732">Signal</keyword>
<dbReference type="Proteomes" id="UP001241605">
    <property type="component" value="Chromosome"/>
</dbReference>
<feature type="signal peptide" evidence="1">
    <location>
        <begin position="1"/>
        <end position="20"/>
    </location>
</feature>
<proteinExistence type="predicted"/>
<protein>
    <recommendedName>
        <fullName evidence="4">Excalibur calcium-binding domain-containing protein</fullName>
    </recommendedName>
</protein>
<dbReference type="EMBL" id="CP124616">
    <property type="protein sequence ID" value="WGW05054.1"/>
    <property type="molecule type" value="Genomic_DNA"/>
</dbReference>
<accession>A0ABY8QK95</accession>
<evidence type="ECO:0008006" key="4">
    <source>
        <dbReference type="Google" id="ProtNLM"/>
    </source>
</evidence>
<reference evidence="2 3" key="1">
    <citation type="submission" date="2023-05" db="EMBL/GenBank/DDBJ databases">
        <title>YMD87, complete Genome.</title>
        <authorList>
            <person name="Zhang J."/>
            <person name="Xu X."/>
        </authorList>
    </citation>
    <scope>NUCLEOTIDE SEQUENCE [LARGE SCALE GENOMIC DNA]</scope>
    <source>
        <strain evidence="2 3">YMD87</strain>
    </source>
</reference>
<organism evidence="2 3">
    <name type="scientific">Tropicibacter oceani</name>
    <dbReference type="NCBI Taxonomy" id="3058420"/>
    <lineage>
        <taxon>Bacteria</taxon>
        <taxon>Pseudomonadati</taxon>
        <taxon>Pseudomonadota</taxon>
        <taxon>Alphaproteobacteria</taxon>
        <taxon>Rhodobacterales</taxon>
        <taxon>Roseobacteraceae</taxon>
        <taxon>Tropicibacter</taxon>
    </lineage>
</organism>
<dbReference type="RefSeq" id="WP_282301691.1">
    <property type="nucleotide sequence ID" value="NZ_CP124616.1"/>
</dbReference>